<dbReference type="KEGG" id="smr:Smar_0095"/>
<keyword evidence="2" id="KW-1185">Reference proteome</keyword>
<reference evidence="1 2" key="2">
    <citation type="journal article" date="2009" name="Stand. Genomic Sci.">
        <title>Complete genome sequence of Staphylothermus marinus Stetter and Fiala 1986 type strain F1.</title>
        <authorList>
            <person name="Anderson I.J."/>
            <person name="Sun H."/>
            <person name="Lapidus A."/>
            <person name="Copeland A."/>
            <person name="Glavina Del Rio T."/>
            <person name="Tice H."/>
            <person name="Dalin E."/>
            <person name="Lucas S."/>
            <person name="Barry K."/>
            <person name="Land M."/>
            <person name="Richardson P."/>
            <person name="Huber H."/>
            <person name="Kyrpides N.C."/>
        </authorList>
    </citation>
    <scope>NUCLEOTIDE SEQUENCE [LARGE SCALE GENOMIC DNA]</scope>
    <source>
        <strain evidence="2">ATCC 43588 / DSM 3639 / JCM 9404 / F1</strain>
    </source>
</reference>
<dbReference type="EMBL" id="CP000575">
    <property type="protein sequence ID" value="ABN69208.1"/>
    <property type="molecule type" value="Genomic_DNA"/>
</dbReference>
<sequence length="165" mass="19524">MPKGRLPYKKNKKLEENDLLLFMAGLAEYPEKFWSKRRRLREIKKAFRESQVKGKAGIFIVGGIIIDEIIDISKVGWKNSIRRYPNIIYSPHYYRKNDYPVAVIGKGFLLRKPFKISTSKLKPTKNFIELIGKENAYNTARNNYRRTRIIYVKDIDTIIEQLFSY</sequence>
<evidence type="ECO:0000313" key="2">
    <source>
        <dbReference type="Proteomes" id="UP000000254"/>
    </source>
</evidence>
<dbReference type="Proteomes" id="UP000000254">
    <property type="component" value="Chromosome"/>
</dbReference>
<accession>A3DKP8</accession>
<name>A3DKP8_STAMF</name>
<protein>
    <submittedName>
        <fullName evidence="1">Uncharacterized protein</fullName>
    </submittedName>
</protein>
<evidence type="ECO:0000313" key="1">
    <source>
        <dbReference type="EMBL" id="ABN69208.1"/>
    </source>
</evidence>
<dbReference type="HOGENOM" id="CLU_1607227_0_0_2"/>
<dbReference type="GeneID" id="4906682"/>
<proteinExistence type="predicted"/>
<reference evidence="2" key="1">
    <citation type="journal article" date="2009" name="BMC Genomics">
        <title>The complete genome sequence of Staphylothermus marinus reveals differences in sulfur metabolism among heterotrophic Crenarchaeota.</title>
        <authorList>
            <person name="Anderson I.J."/>
            <person name="Dharmarajan L."/>
            <person name="Rodriguez J."/>
            <person name="Hooper S."/>
            <person name="Porat I."/>
            <person name="Ulrich L.E."/>
            <person name="Elkins J.G."/>
            <person name="Mavromatis K."/>
            <person name="Sun H."/>
            <person name="Land M."/>
            <person name="Lapidus A."/>
            <person name="Lucas S."/>
            <person name="Barry K."/>
            <person name="Huber H."/>
            <person name="Zhulin I.B."/>
            <person name="Whitman W.B."/>
            <person name="Mukhopadhyay B."/>
            <person name="Woese C."/>
            <person name="Bristow J."/>
            <person name="Kyrpides N."/>
        </authorList>
    </citation>
    <scope>NUCLEOTIDE SEQUENCE [LARGE SCALE GENOMIC DNA]</scope>
    <source>
        <strain evidence="2">ATCC 43588 / DSM 3639 / JCM 9404 / F1</strain>
    </source>
</reference>
<gene>
    <name evidence="1" type="ordered locus">Smar_0095</name>
</gene>
<dbReference type="RefSeq" id="WP_011838399.1">
    <property type="nucleotide sequence ID" value="NC_009033.1"/>
</dbReference>
<dbReference type="AlphaFoldDB" id="A3DKP8"/>
<organism evidence="1 2">
    <name type="scientific">Staphylothermus marinus (strain ATCC 43588 / DSM 3639 / JCM 9404 / F1)</name>
    <dbReference type="NCBI Taxonomy" id="399550"/>
    <lineage>
        <taxon>Archaea</taxon>
        <taxon>Thermoproteota</taxon>
        <taxon>Thermoprotei</taxon>
        <taxon>Desulfurococcales</taxon>
        <taxon>Desulfurococcaceae</taxon>
        <taxon>Staphylothermus</taxon>
    </lineage>
</organism>